<gene>
    <name evidence="2" type="ORF">H8B09_08635</name>
</gene>
<accession>A0ABR8MXC3</accession>
<evidence type="ECO:0000313" key="3">
    <source>
        <dbReference type="Proteomes" id="UP000609346"/>
    </source>
</evidence>
<feature type="compositionally biased region" description="Polar residues" evidence="1">
    <location>
        <begin position="86"/>
        <end position="100"/>
    </location>
</feature>
<evidence type="ECO:0000256" key="1">
    <source>
        <dbReference type="SAM" id="MobiDB-lite"/>
    </source>
</evidence>
<comment type="caution">
    <text evidence="2">The sequence shown here is derived from an EMBL/GenBank/DDBJ whole genome shotgun (WGS) entry which is preliminary data.</text>
</comment>
<name>A0ABR8MXC3_9BACL</name>
<dbReference type="Proteomes" id="UP000609346">
    <property type="component" value="Unassembled WGS sequence"/>
</dbReference>
<sequence length="407" mass="46670">MNLADMLGYADIQQLNRIAVEYQCECNGNSKNELIQTILSAVSRRDIFEEQVSRLGLEDLRFLNSLLFDTRSSFSMEDLTARIQQSKFGEEQTGTVSSAGEAQPADSKGTSKSKATAQGGVKKRAKAANPVKELTPRDIILKFKHQGWLFNGLAGPNRYMFHVPADLKTRLRDTLERKMSGMVDAAEEPQAYRDEQGLLSEDLYHMLQYVQRYEVPTSSDGSMYKRNLHQLMEHMGVRESFPQKGEWRFGYGRKFHVYPNRLALLYDFAVDSKLLVESQERLMLTQTGIERLGEERIDETAKLYRFWLKVYKTPIPNLVALVNWIDRLARQWVTAESLQRTLLPYVKPYYYDTSESVFAQRIIAMMLHLGLVRIGEHEKYGTVIRMTKLGTAVIGSIGKEEAVRSIR</sequence>
<keyword evidence="3" id="KW-1185">Reference proteome</keyword>
<feature type="region of interest" description="Disordered" evidence="1">
    <location>
        <begin position="86"/>
        <end position="128"/>
    </location>
</feature>
<protein>
    <recommendedName>
        <fullName evidence="4">Helicase XPB/Ssl2 N-terminal domain-containing protein</fullName>
    </recommendedName>
</protein>
<reference evidence="2 3" key="1">
    <citation type="submission" date="2020-09" db="EMBL/GenBank/DDBJ databases">
        <title>Paenibacillus sp. strain PR3 16S rRNA gene Genome sequencing and assembly.</title>
        <authorList>
            <person name="Kim J."/>
        </authorList>
    </citation>
    <scope>NUCLEOTIDE SEQUENCE [LARGE SCALE GENOMIC DNA]</scope>
    <source>
        <strain evidence="2 3">PR3</strain>
    </source>
</reference>
<evidence type="ECO:0008006" key="4">
    <source>
        <dbReference type="Google" id="ProtNLM"/>
    </source>
</evidence>
<organism evidence="2 3">
    <name type="scientific">Paenibacillus terricola</name>
    <dbReference type="NCBI Taxonomy" id="2763503"/>
    <lineage>
        <taxon>Bacteria</taxon>
        <taxon>Bacillati</taxon>
        <taxon>Bacillota</taxon>
        <taxon>Bacilli</taxon>
        <taxon>Bacillales</taxon>
        <taxon>Paenibacillaceae</taxon>
        <taxon>Paenibacillus</taxon>
    </lineage>
</organism>
<proteinExistence type="predicted"/>
<evidence type="ECO:0000313" key="2">
    <source>
        <dbReference type="EMBL" id="MBD3918814.1"/>
    </source>
</evidence>
<dbReference type="RefSeq" id="WP_191203112.1">
    <property type="nucleotide sequence ID" value="NZ_JACXZA010000002.1"/>
</dbReference>
<dbReference type="EMBL" id="JACXZA010000002">
    <property type="protein sequence ID" value="MBD3918814.1"/>
    <property type="molecule type" value="Genomic_DNA"/>
</dbReference>